<feature type="region of interest" description="Disordered" evidence="1">
    <location>
        <begin position="52"/>
        <end position="90"/>
    </location>
</feature>
<dbReference type="EMBL" id="PNBA02000018">
    <property type="protein sequence ID" value="KAG6392931.1"/>
    <property type="molecule type" value="Genomic_DNA"/>
</dbReference>
<gene>
    <name evidence="3" type="ORF">SASPL_147160</name>
</gene>
<sequence length="599" mass="68370">MRDTTWWTTTYRAQICSSGEGTYEQKIWFAASISRGRRKRWTFRRKRAISGGNQHERYEATNKGSSADEGGGTSDGRIKQQTALNDKRSEEKSKGLMLGFKLLNDIIFTDMPQILDVQKLTNTRDVVLTKALLHLQRIKGMGYSSSAITYDNIMVLVRNILLIGYNPKGLPDKSDALLWDLIKREEIPTSLQKSCESVAHAKRLKEDSMLLLRLLSYWSFGFFMVYGLGADVELWENKSNSGEKELDMLSERAEAEQHAREEETQSRTCPRSHDVQKLTKTREVVLTKALLHLQRIKGMGYGLSAITYDNIMVLVPNILLIGYYQKGLSDKSDALLWDIINREEIPTSLQKSCEAVDHATRLKEDSMLLLRVLSYWSFGYFMVNELGWCLRDDELWESGKIKSNSGEKELVLLSERAEAEQYAREEETTAQSRTCPRSHDVQMLTKTREVVLTKALLHLQRIKGMGYGSSAITYDNIMVLYRKAEISPVKLGQLEEAKAGLPDKSDALLWDLIKREEIPTSLQKSCEAVDHATRLKEDSMLLLRVLSYWSFGFFMVYELDDELWESGKIKSNSGEKELVLLLVVTVPTQDLPTNPQILD</sequence>
<protein>
    <submittedName>
        <fullName evidence="3">Uncharacterized protein</fullName>
    </submittedName>
</protein>
<comment type="caution">
    <text evidence="3">The sequence shown here is derived from an EMBL/GenBank/DDBJ whole genome shotgun (WGS) entry which is preliminary data.</text>
</comment>
<evidence type="ECO:0000256" key="1">
    <source>
        <dbReference type="SAM" id="MobiDB-lite"/>
    </source>
</evidence>
<evidence type="ECO:0000256" key="2">
    <source>
        <dbReference type="SAM" id="Phobius"/>
    </source>
</evidence>
<organism evidence="3">
    <name type="scientific">Salvia splendens</name>
    <name type="common">Scarlet sage</name>
    <dbReference type="NCBI Taxonomy" id="180675"/>
    <lineage>
        <taxon>Eukaryota</taxon>
        <taxon>Viridiplantae</taxon>
        <taxon>Streptophyta</taxon>
        <taxon>Embryophyta</taxon>
        <taxon>Tracheophyta</taxon>
        <taxon>Spermatophyta</taxon>
        <taxon>Magnoliopsida</taxon>
        <taxon>eudicotyledons</taxon>
        <taxon>Gunneridae</taxon>
        <taxon>Pentapetalae</taxon>
        <taxon>asterids</taxon>
        <taxon>lamiids</taxon>
        <taxon>Lamiales</taxon>
        <taxon>Lamiaceae</taxon>
        <taxon>Nepetoideae</taxon>
        <taxon>Mentheae</taxon>
        <taxon>Salviinae</taxon>
        <taxon>Salvia</taxon>
        <taxon>Salvia subgen. Calosphace</taxon>
        <taxon>core Calosphace</taxon>
    </lineage>
</organism>
<feature type="transmembrane region" description="Helical" evidence="2">
    <location>
        <begin position="210"/>
        <end position="229"/>
    </location>
</feature>
<dbReference type="AlphaFoldDB" id="A0A8X8WE03"/>
<evidence type="ECO:0000313" key="4">
    <source>
        <dbReference type="Proteomes" id="UP000298416"/>
    </source>
</evidence>
<reference evidence="3" key="1">
    <citation type="submission" date="2018-01" db="EMBL/GenBank/DDBJ databases">
        <authorList>
            <person name="Mao J.F."/>
        </authorList>
    </citation>
    <scope>NUCLEOTIDE SEQUENCE</scope>
    <source>
        <strain evidence="3">Huo1</strain>
        <tissue evidence="3">Leaf</tissue>
    </source>
</reference>
<feature type="region of interest" description="Disordered" evidence="1">
    <location>
        <begin position="256"/>
        <end position="275"/>
    </location>
</feature>
<proteinExistence type="predicted"/>
<evidence type="ECO:0000313" key="3">
    <source>
        <dbReference type="EMBL" id="KAG6392931.1"/>
    </source>
</evidence>
<keyword evidence="2" id="KW-0812">Transmembrane</keyword>
<reference evidence="3" key="2">
    <citation type="submission" date="2020-08" db="EMBL/GenBank/DDBJ databases">
        <title>Plant Genome Project.</title>
        <authorList>
            <person name="Zhang R.-G."/>
        </authorList>
    </citation>
    <scope>NUCLEOTIDE SEQUENCE</scope>
    <source>
        <strain evidence="3">Huo1</strain>
        <tissue evidence="3">Leaf</tissue>
    </source>
</reference>
<keyword evidence="2" id="KW-1133">Transmembrane helix</keyword>
<dbReference type="Proteomes" id="UP000298416">
    <property type="component" value="Unassembled WGS sequence"/>
</dbReference>
<name>A0A8X8WE03_SALSN</name>
<keyword evidence="4" id="KW-1185">Reference proteome</keyword>
<accession>A0A8X8WE03</accession>
<keyword evidence="2" id="KW-0472">Membrane</keyword>